<organism evidence="1">
    <name type="scientific">marine sediment metagenome</name>
    <dbReference type="NCBI Taxonomy" id="412755"/>
    <lineage>
        <taxon>unclassified sequences</taxon>
        <taxon>metagenomes</taxon>
        <taxon>ecological metagenomes</taxon>
    </lineage>
</organism>
<evidence type="ECO:0000313" key="1">
    <source>
        <dbReference type="EMBL" id="KKN66051.1"/>
    </source>
</evidence>
<accession>A0A0F9UXT6</accession>
<sequence length="76" mass="8607">MNTVKLKGSKGSFLLGSIVKRGETAFVGRCGDEEEDALYFISYNCITSAERPRNTWHDPRCPVIVNRFVNVEIKEL</sequence>
<protein>
    <submittedName>
        <fullName evidence="1">Uncharacterized protein</fullName>
    </submittedName>
</protein>
<dbReference type="EMBL" id="LAZR01000511">
    <property type="protein sequence ID" value="KKN66051.1"/>
    <property type="molecule type" value="Genomic_DNA"/>
</dbReference>
<gene>
    <name evidence="1" type="ORF">LCGC14_0475290</name>
</gene>
<comment type="caution">
    <text evidence="1">The sequence shown here is derived from an EMBL/GenBank/DDBJ whole genome shotgun (WGS) entry which is preliminary data.</text>
</comment>
<reference evidence="1" key="1">
    <citation type="journal article" date="2015" name="Nature">
        <title>Complex archaea that bridge the gap between prokaryotes and eukaryotes.</title>
        <authorList>
            <person name="Spang A."/>
            <person name="Saw J.H."/>
            <person name="Jorgensen S.L."/>
            <person name="Zaremba-Niedzwiedzka K."/>
            <person name="Martijn J."/>
            <person name="Lind A.E."/>
            <person name="van Eijk R."/>
            <person name="Schleper C."/>
            <person name="Guy L."/>
            <person name="Ettema T.J."/>
        </authorList>
    </citation>
    <scope>NUCLEOTIDE SEQUENCE</scope>
</reference>
<proteinExistence type="predicted"/>
<name>A0A0F9UXT6_9ZZZZ</name>
<dbReference type="AlphaFoldDB" id="A0A0F9UXT6"/>